<dbReference type="CDD" id="cd03046">
    <property type="entry name" value="GST_N_GTT1_like"/>
    <property type="match status" value="1"/>
</dbReference>
<dbReference type="GO" id="GO:0016491">
    <property type="term" value="F:oxidoreductase activity"/>
    <property type="evidence" value="ECO:0007669"/>
    <property type="project" value="UniProtKB-KW"/>
</dbReference>
<dbReference type="PROSITE" id="PS50405">
    <property type="entry name" value="GST_CTER"/>
    <property type="match status" value="1"/>
</dbReference>
<feature type="domain" description="GST N-terminal" evidence="4">
    <location>
        <begin position="1"/>
        <end position="80"/>
    </location>
</feature>
<keyword evidence="2" id="KW-0808">Transferase</keyword>
<gene>
    <name evidence="6" type="primary">yfcG_1</name>
    <name evidence="6" type="ORF">DSM104443_02962</name>
</gene>
<dbReference type="FunFam" id="3.40.30.10:FF:000039">
    <property type="entry name" value="Glutathione S-transferase domain"/>
    <property type="match status" value="1"/>
</dbReference>
<keyword evidence="7" id="KW-1185">Reference proteome</keyword>
<name>A0A6M4GX64_9PROT</name>
<dbReference type="RefSeq" id="WP_171093592.1">
    <property type="nucleotide sequence ID" value="NZ_CP053069.1"/>
</dbReference>
<evidence type="ECO:0000313" key="7">
    <source>
        <dbReference type="Proteomes" id="UP000501534"/>
    </source>
</evidence>
<dbReference type="EC" id="1.8.4.-" evidence="6"/>
<dbReference type="InterPro" id="IPR036282">
    <property type="entry name" value="Glutathione-S-Trfase_C_sf"/>
</dbReference>
<dbReference type="InterPro" id="IPR040079">
    <property type="entry name" value="Glutathione_S-Trfase"/>
</dbReference>
<dbReference type="SFLD" id="SFLDG00358">
    <property type="entry name" value="Main_(cytGST)"/>
    <property type="match status" value="1"/>
</dbReference>
<dbReference type="AlphaFoldDB" id="A0A6M4GX64"/>
<dbReference type="Pfam" id="PF00043">
    <property type="entry name" value="GST_C"/>
    <property type="match status" value="1"/>
</dbReference>
<evidence type="ECO:0000259" key="5">
    <source>
        <dbReference type="PROSITE" id="PS50405"/>
    </source>
</evidence>
<dbReference type="InterPro" id="IPR010987">
    <property type="entry name" value="Glutathione-S-Trfase_C-like"/>
</dbReference>
<dbReference type="PANTHER" id="PTHR44051">
    <property type="entry name" value="GLUTATHIONE S-TRANSFERASE-RELATED"/>
    <property type="match status" value="1"/>
</dbReference>
<dbReference type="SFLD" id="SFLDG01150">
    <property type="entry name" value="Main.1:_Beta-like"/>
    <property type="match status" value="1"/>
</dbReference>
<evidence type="ECO:0000256" key="2">
    <source>
        <dbReference type="ARBA" id="ARBA00022679"/>
    </source>
</evidence>
<dbReference type="Proteomes" id="UP000501534">
    <property type="component" value="Chromosome"/>
</dbReference>
<dbReference type="EMBL" id="CP053069">
    <property type="protein sequence ID" value="QJR11879.1"/>
    <property type="molecule type" value="Genomic_DNA"/>
</dbReference>
<dbReference type="InterPro" id="IPR004045">
    <property type="entry name" value="Glutathione_S-Trfase_N"/>
</dbReference>
<evidence type="ECO:0000259" key="4">
    <source>
        <dbReference type="PROSITE" id="PS50404"/>
    </source>
</evidence>
<dbReference type="CDD" id="cd03207">
    <property type="entry name" value="GST_C_8"/>
    <property type="match status" value="1"/>
</dbReference>
<comment type="similarity">
    <text evidence="1 3">Belongs to the GST superfamily.</text>
</comment>
<evidence type="ECO:0000313" key="6">
    <source>
        <dbReference type="EMBL" id="QJR11879.1"/>
    </source>
</evidence>
<dbReference type="Pfam" id="PF02798">
    <property type="entry name" value="GST_N"/>
    <property type="match status" value="1"/>
</dbReference>
<dbReference type="PANTHER" id="PTHR44051:SF8">
    <property type="entry name" value="GLUTATHIONE S-TRANSFERASE GSTA"/>
    <property type="match status" value="1"/>
</dbReference>
<dbReference type="KEGG" id="uru:DSM104443_02962"/>
<protein>
    <submittedName>
        <fullName evidence="6">Disulfide-bond oxidoreductase YfcG</fullName>
        <ecNumber evidence="6">1.8.4.-</ecNumber>
    </submittedName>
</protein>
<sequence length="205" mass="23049">MTLKIYGAPRSRAFRVLWAAEELGIPYEHIPTDFQDGSKKPEFLAINPNGRIPAIDDGGFHLFESLAITMYLAKKHGGAKLYPATPEAEACLWQWSLWGANEIELPLVQWIGNRYVLPPDKRSETIAAEAEAKLPRPLAVLDAHLANRQYMVGDAFTIADLNVASLLYTAWFNKADLSRWPNVKAWLDRILARPGALKARKLREV</sequence>
<keyword evidence="6" id="KW-0560">Oxidoreductase</keyword>
<dbReference type="GO" id="GO:0016740">
    <property type="term" value="F:transferase activity"/>
    <property type="evidence" value="ECO:0007669"/>
    <property type="project" value="UniProtKB-KW"/>
</dbReference>
<dbReference type="SUPFAM" id="SSF52833">
    <property type="entry name" value="Thioredoxin-like"/>
    <property type="match status" value="1"/>
</dbReference>
<dbReference type="InterPro" id="IPR004046">
    <property type="entry name" value="GST_C"/>
</dbReference>
<accession>A0A6M4GX64</accession>
<evidence type="ECO:0000256" key="1">
    <source>
        <dbReference type="ARBA" id="ARBA00007409"/>
    </source>
</evidence>
<organism evidence="6 7">
    <name type="scientific">Usitatibacter rugosus</name>
    <dbReference type="NCBI Taxonomy" id="2732067"/>
    <lineage>
        <taxon>Bacteria</taxon>
        <taxon>Pseudomonadati</taxon>
        <taxon>Pseudomonadota</taxon>
        <taxon>Betaproteobacteria</taxon>
        <taxon>Nitrosomonadales</taxon>
        <taxon>Usitatibacteraceae</taxon>
        <taxon>Usitatibacter</taxon>
    </lineage>
</organism>
<feature type="domain" description="GST C-terminal" evidence="5">
    <location>
        <begin position="85"/>
        <end position="205"/>
    </location>
</feature>
<dbReference type="SFLD" id="SFLDS00019">
    <property type="entry name" value="Glutathione_Transferase_(cytos"/>
    <property type="match status" value="1"/>
</dbReference>
<dbReference type="Gene3D" id="3.40.30.10">
    <property type="entry name" value="Glutaredoxin"/>
    <property type="match status" value="1"/>
</dbReference>
<reference evidence="6 7" key="1">
    <citation type="submission" date="2020-04" db="EMBL/GenBank/DDBJ databases">
        <title>Usitatibacter rugosus gen. nov., sp. nov. and Usitatibacter palustris sp. nov., novel members of Usitatibacteraceae fam. nov. within the order Nitrosomonadales isolated from soil.</title>
        <authorList>
            <person name="Huber K.J."/>
            <person name="Neumann-Schaal M."/>
            <person name="Geppert A."/>
            <person name="Luckner M."/>
            <person name="Wanner G."/>
            <person name="Overmann J."/>
        </authorList>
    </citation>
    <scope>NUCLEOTIDE SEQUENCE [LARGE SCALE GENOMIC DNA]</scope>
    <source>
        <strain evidence="6 7">0125_3</strain>
    </source>
</reference>
<dbReference type="SUPFAM" id="SSF47616">
    <property type="entry name" value="GST C-terminal domain-like"/>
    <property type="match status" value="1"/>
</dbReference>
<dbReference type="Gene3D" id="1.20.1050.10">
    <property type="match status" value="1"/>
</dbReference>
<dbReference type="PROSITE" id="PS50404">
    <property type="entry name" value="GST_NTER"/>
    <property type="match status" value="1"/>
</dbReference>
<dbReference type="InterPro" id="IPR036249">
    <property type="entry name" value="Thioredoxin-like_sf"/>
</dbReference>
<proteinExistence type="inferred from homology"/>
<evidence type="ECO:0000256" key="3">
    <source>
        <dbReference type="RuleBase" id="RU003494"/>
    </source>
</evidence>